<evidence type="ECO:0000259" key="4">
    <source>
        <dbReference type="Pfam" id="PF13962"/>
    </source>
</evidence>
<dbReference type="PROSITE" id="PS50088">
    <property type="entry name" value="ANK_REPEAT"/>
    <property type="match status" value="2"/>
</dbReference>
<feature type="domain" description="PGG" evidence="4">
    <location>
        <begin position="499"/>
        <end position="611"/>
    </location>
</feature>
<dbReference type="InterPro" id="IPR026961">
    <property type="entry name" value="PGG_dom"/>
</dbReference>
<dbReference type="PANTHER" id="PTHR24177:SF215">
    <property type="entry name" value="PGG DOMAIN-CONTAINING PROTEIN"/>
    <property type="match status" value="1"/>
</dbReference>
<evidence type="ECO:0000256" key="1">
    <source>
        <dbReference type="PROSITE-ProRule" id="PRU00023"/>
    </source>
</evidence>
<feature type="region of interest" description="Disordered" evidence="2">
    <location>
        <begin position="1162"/>
        <end position="1191"/>
    </location>
</feature>
<keyword evidence="3" id="KW-0472">Membrane</keyword>
<gene>
    <name evidence="5" type="ORF">FEM48_ZijujUnG0088400</name>
</gene>
<evidence type="ECO:0000313" key="5">
    <source>
        <dbReference type="EMBL" id="KAH7510788.1"/>
    </source>
</evidence>
<sequence>MYEGLMKGDMEKVLRHYDELLVPLRECLTVFGDTLLHIATYMKHEDIAREILKNYVQDGHYDLVHKANNMGDTVLHEVAATNMVNLARDLLIGAPELLSSKNTLGETPLFKAAYNGQHEMFDVLSHAVNQKHKDKLNEHLIRKDKANILHITIVAEFFDLAFIIAKNYPRLVEEKDGAGKIGLQLLANNPSAFRSSRNYGLLKRLIFKYCVPTSIKHEKKGHWDESYTHSYELGSFKHEEQDNNIPKPRVGTMPRTCTRWMSIVASGWPTMDRIYRDYRKHELAFRLAKLLIKKDNTWDSINYASTEEQSKVYIGERDQKKGKDVVNGKPPASLLIAASNGIIEIVKEILRVYPRALEYVSDAGQNVLHIAIKHRQLEIFNHIIKMSLSISRLVIKIDKGGYTILHQVADISNYSGGTLPGPALQLQEELHWFQRVRQIVPNHYLKHRSFIKEESLSKKKKKTSKEDEPSSIQETELIQETALELFARTHEKLLEEAGEWLKNTSESCSTVAVLIATVAFAAAYTVPGGSDPQTGAPILLHDPFFLVFTVTDVLSLATSLTSVVMFLSILTSPFELQDFEESLPRKLILGFTFLFVSVAMTMLAFAATIVITIHLKRRWVTTLVYCLAFLPVAVFALLQYPLYAAFMATMTYSWNIIKHSLPPLPKWFSKDSLNKATLKGGNFGCGSGEPSSISGLALSLPDSLREREREREREGKDGECAAMTRPYRAAMEGKLGEVKIFYEKYPERLQAPLTVNGNTAIHIAVFIRDMKLLKSLLQILKSQSEESPPFPILGDKEEEESLFEVKNLHGQTALHLAAADGNLEALNLLLCKDEKLLNIRNDRGETPLFVAASYGKTEAVKYLYRRIKEDKKPHVERKDKTSILHVAILGEYFVLVTMEYFSSHHVHPTHHMSSTPIHIPTLTYRAAMEGKLGEVKIFYEKYPERLQAPLTVNRNTAIHIAVFIRDMKLLKSLLQILKSQSEESPPFPILGDKEEEESLFEVKNLHGQTALHLAAADGNLEALNLLLCKDEKLLNIRNDRGETPLFVAASYGKTEAVKYLYRRIKEDKKPHVERKDKTSILHVAIVGEYFETAVELLNSVNWNDVSPDAVDANGTTGFQLLANMPSAFKSGYRMGKFKMLLYYYLPNVDYAENYDKGKLQVTSGRNEVDLESGSGREDHEPSNEQTENRPSGFSRVYNTFWRCIARVFPTIQMVWNNKKKHNKALELAKILAKADLSWKHGNTGGAPSHRTDEWNEIYDIFSKDPGDEEEKQEKKLRENTHDFQR</sequence>
<protein>
    <recommendedName>
        <fullName evidence="4">PGG domain-containing protein</fullName>
    </recommendedName>
</protein>
<accession>A0A978U8K2</accession>
<feature type="transmembrane region" description="Helical" evidence="3">
    <location>
        <begin position="623"/>
        <end position="643"/>
    </location>
</feature>
<dbReference type="Proteomes" id="UP000813462">
    <property type="component" value="Unassembled WGS sequence"/>
</dbReference>
<reference evidence="5" key="1">
    <citation type="journal article" date="2021" name="Front. Plant Sci.">
        <title>Chromosome-Scale Genome Assembly for Chinese Sour Jujube and Insights Into Its Genome Evolution and Domestication Signature.</title>
        <authorList>
            <person name="Shen L.-Y."/>
            <person name="Luo H."/>
            <person name="Wang X.-L."/>
            <person name="Wang X.-M."/>
            <person name="Qiu X.-J."/>
            <person name="Liu H."/>
            <person name="Zhou S.-S."/>
            <person name="Jia K.-H."/>
            <person name="Nie S."/>
            <person name="Bao Y.-T."/>
            <person name="Zhang R.-G."/>
            <person name="Yun Q.-Z."/>
            <person name="Chai Y.-H."/>
            <person name="Lu J.-Y."/>
            <person name="Li Y."/>
            <person name="Zhao S.-W."/>
            <person name="Mao J.-F."/>
            <person name="Jia S.-G."/>
            <person name="Mao Y.-M."/>
        </authorList>
    </citation>
    <scope>NUCLEOTIDE SEQUENCE</scope>
    <source>
        <strain evidence="5">AT0</strain>
        <tissue evidence="5">Leaf</tissue>
    </source>
</reference>
<evidence type="ECO:0000313" key="6">
    <source>
        <dbReference type="Proteomes" id="UP000813462"/>
    </source>
</evidence>
<feature type="repeat" description="ANK" evidence="1">
    <location>
        <begin position="809"/>
        <end position="830"/>
    </location>
</feature>
<keyword evidence="3" id="KW-1133">Transmembrane helix</keyword>
<dbReference type="Pfam" id="PF12796">
    <property type="entry name" value="Ank_2"/>
    <property type="match status" value="2"/>
</dbReference>
<evidence type="ECO:0000256" key="2">
    <source>
        <dbReference type="SAM" id="MobiDB-lite"/>
    </source>
</evidence>
<dbReference type="Gene3D" id="1.25.40.20">
    <property type="entry name" value="Ankyrin repeat-containing domain"/>
    <property type="match status" value="4"/>
</dbReference>
<feature type="region of interest" description="Disordered" evidence="2">
    <location>
        <begin position="1262"/>
        <end position="1285"/>
    </location>
</feature>
<name>A0A978U8K2_ZIZJJ</name>
<keyword evidence="1" id="KW-0040">ANK repeat</keyword>
<proteinExistence type="predicted"/>
<comment type="caution">
    <text evidence="5">The sequence shown here is derived from an EMBL/GenBank/DDBJ whole genome shotgun (WGS) entry which is preliminary data.</text>
</comment>
<dbReference type="PANTHER" id="PTHR24177">
    <property type="entry name" value="CASKIN"/>
    <property type="match status" value="1"/>
</dbReference>
<organism evidence="5 6">
    <name type="scientific">Ziziphus jujuba var. spinosa</name>
    <dbReference type="NCBI Taxonomy" id="714518"/>
    <lineage>
        <taxon>Eukaryota</taxon>
        <taxon>Viridiplantae</taxon>
        <taxon>Streptophyta</taxon>
        <taxon>Embryophyta</taxon>
        <taxon>Tracheophyta</taxon>
        <taxon>Spermatophyta</taxon>
        <taxon>Magnoliopsida</taxon>
        <taxon>eudicotyledons</taxon>
        <taxon>Gunneridae</taxon>
        <taxon>Pentapetalae</taxon>
        <taxon>rosids</taxon>
        <taxon>fabids</taxon>
        <taxon>Rosales</taxon>
        <taxon>Rhamnaceae</taxon>
        <taxon>Paliureae</taxon>
        <taxon>Ziziphus</taxon>
    </lineage>
</organism>
<keyword evidence="3" id="KW-0812">Transmembrane</keyword>
<feature type="transmembrane region" description="Helical" evidence="3">
    <location>
        <begin position="587"/>
        <end position="611"/>
    </location>
</feature>
<dbReference type="InterPro" id="IPR036770">
    <property type="entry name" value="Ankyrin_rpt-contain_sf"/>
</dbReference>
<dbReference type="PROSITE" id="PS50297">
    <property type="entry name" value="ANK_REP_REGION"/>
    <property type="match status" value="2"/>
</dbReference>
<dbReference type="EMBL" id="JAEACU010000346">
    <property type="protein sequence ID" value="KAH7510788.1"/>
    <property type="molecule type" value="Genomic_DNA"/>
</dbReference>
<dbReference type="GO" id="GO:0016020">
    <property type="term" value="C:membrane"/>
    <property type="evidence" value="ECO:0007669"/>
    <property type="project" value="TreeGrafter"/>
</dbReference>
<dbReference type="Pfam" id="PF13962">
    <property type="entry name" value="PGG"/>
    <property type="match status" value="1"/>
</dbReference>
<dbReference type="SUPFAM" id="SSF48403">
    <property type="entry name" value="Ankyrin repeat"/>
    <property type="match status" value="2"/>
</dbReference>
<dbReference type="InterPro" id="IPR002110">
    <property type="entry name" value="Ankyrin_rpt"/>
</dbReference>
<evidence type="ECO:0000256" key="3">
    <source>
        <dbReference type="SAM" id="Phobius"/>
    </source>
</evidence>
<feature type="repeat" description="ANK" evidence="1">
    <location>
        <begin position="1006"/>
        <end position="1027"/>
    </location>
</feature>
<dbReference type="SMART" id="SM00248">
    <property type="entry name" value="ANK"/>
    <property type="match status" value="11"/>
</dbReference>